<accession>A0ABP8FY62</accession>
<dbReference type="RefSeq" id="WP_345209830.1">
    <property type="nucleotide sequence ID" value="NZ_BAABFT010000002.1"/>
</dbReference>
<keyword evidence="3" id="KW-1185">Reference proteome</keyword>
<sequence length="237" mass="26798">MKQLNLTNKIYAALLVLLVIATVVKLLRYKSWERYYYGATFSAPRSYPIYIRNGYFILSDGDIAPVGSSDVNNHGTDWGYGDFQSPNTKERLPEKLVLEYASYRDQSFYADTITLPARVIKQAFENMGESGISTDIYNSMPVKRLDFVVGVANKGNIIVWLRGEGAETTLLKYKINPHEPISDETYHNGRLPKKEYLKQVFYIDSADQAAYDKGLDASANFIDTPSLFKSRLSNGSQ</sequence>
<keyword evidence="1" id="KW-0812">Transmembrane</keyword>
<gene>
    <name evidence="2" type="ORF">GCM10023149_09210</name>
</gene>
<dbReference type="Pfam" id="PF11153">
    <property type="entry name" value="DUF2931"/>
    <property type="match status" value="1"/>
</dbReference>
<name>A0ABP8FY62_9SPHI</name>
<comment type="caution">
    <text evidence="2">The sequence shown here is derived from an EMBL/GenBank/DDBJ whole genome shotgun (WGS) entry which is preliminary data.</text>
</comment>
<proteinExistence type="predicted"/>
<feature type="transmembrane region" description="Helical" evidence="1">
    <location>
        <begin position="6"/>
        <end position="27"/>
    </location>
</feature>
<evidence type="ECO:0000256" key="1">
    <source>
        <dbReference type="SAM" id="Phobius"/>
    </source>
</evidence>
<keyword evidence="1" id="KW-1133">Transmembrane helix</keyword>
<reference evidence="3" key="1">
    <citation type="journal article" date="2019" name="Int. J. Syst. Evol. Microbiol.">
        <title>The Global Catalogue of Microorganisms (GCM) 10K type strain sequencing project: providing services to taxonomists for standard genome sequencing and annotation.</title>
        <authorList>
            <consortium name="The Broad Institute Genomics Platform"/>
            <consortium name="The Broad Institute Genome Sequencing Center for Infectious Disease"/>
            <person name="Wu L."/>
            <person name="Ma J."/>
        </authorList>
    </citation>
    <scope>NUCLEOTIDE SEQUENCE [LARGE SCALE GENOMIC DNA]</scope>
    <source>
        <strain evidence="3">JCM 17705</strain>
    </source>
</reference>
<evidence type="ECO:0000313" key="3">
    <source>
        <dbReference type="Proteomes" id="UP001500582"/>
    </source>
</evidence>
<evidence type="ECO:0008006" key="4">
    <source>
        <dbReference type="Google" id="ProtNLM"/>
    </source>
</evidence>
<protein>
    <recommendedName>
        <fullName evidence="4">DUF2931 family protein</fullName>
    </recommendedName>
</protein>
<dbReference type="EMBL" id="BAABFT010000002">
    <property type="protein sequence ID" value="GAA4313440.1"/>
    <property type="molecule type" value="Genomic_DNA"/>
</dbReference>
<keyword evidence="1" id="KW-0472">Membrane</keyword>
<evidence type="ECO:0000313" key="2">
    <source>
        <dbReference type="EMBL" id="GAA4313440.1"/>
    </source>
</evidence>
<organism evidence="2 3">
    <name type="scientific">Mucilaginibacter gynuensis</name>
    <dbReference type="NCBI Taxonomy" id="1302236"/>
    <lineage>
        <taxon>Bacteria</taxon>
        <taxon>Pseudomonadati</taxon>
        <taxon>Bacteroidota</taxon>
        <taxon>Sphingobacteriia</taxon>
        <taxon>Sphingobacteriales</taxon>
        <taxon>Sphingobacteriaceae</taxon>
        <taxon>Mucilaginibacter</taxon>
    </lineage>
</organism>
<dbReference type="InterPro" id="IPR021326">
    <property type="entry name" value="DUF2931"/>
</dbReference>
<dbReference type="Proteomes" id="UP001500582">
    <property type="component" value="Unassembled WGS sequence"/>
</dbReference>